<evidence type="ECO:0000256" key="2">
    <source>
        <dbReference type="SAM" id="Phobius"/>
    </source>
</evidence>
<evidence type="ECO:0000313" key="5">
    <source>
        <dbReference type="Proteomes" id="UP001303160"/>
    </source>
</evidence>
<keyword evidence="2" id="KW-1133">Transmembrane helix</keyword>
<name>A0AAN7AQX2_9PEZI</name>
<accession>A0AAN7AQX2</accession>
<dbReference type="AlphaFoldDB" id="A0AAN7AQX2"/>
<dbReference type="InterPro" id="IPR052895">
    <property type="entry name" value="HetReg/Transcr_Mod"/>
</dbReference>
<feature type="compositionally biased region" description="Polar residues" evidence="1">
    <location>
        <begin position="1"/>
        <end position="11"/>
    </location>
</feature>
<proteinExistence type="predicted"/>
<keyword evidence="2" id="KW-0472">Membrane</keyword>
<gene>
    <name evidence="4" type="ORF">QBC40DRAFT_100244</name>
</gene>
<dbReference type="EMBL" id="MU863956">
    <property type="protein sequence ID" value="KAK4197811.1"/>
    <property type="molecule type" value="Genomic_DNA"/>
</dbReference>
<feature type="domain" description="Heterokaryon incompatibility" evidence="3">
    <location>
        <begin position="398"/>
        <end position="558"/>
    </location>
</feature>
<feature type="compositionally biased region" description="Basic and acidic residues" evidence="1">
    <location>
        <begin position="16"/>
        <end position="46"/>
    </location>
</feature>
<evidence type="ECO:0000256" key="1">
    <source>
        <dbReference type="SAM" id="MobiDB-lite"/>
    </source>
</evidence>
<reference evidence="4" key="2">
    <citation type="submission" date="2023-05" db="EMBL/GenBank/DDBJ databases">
        <authorList>
            <consortium name="Lawrence Berkeley National Laboratory"/>
            <person name="Steindorff A."/>
            <person name="Hensen N."/>
            <person name="Bonometti L."/>
            <person name="Westerberg I."/>
            <person name="Brannstrom I.O."/>
            <person name="Guillou S."/>
            <person name="Cros-Aarteil S."/>
            <person name="Calhoun S."/>
            <person name="Haridas S."/>
            <person name="Kuo A."/>
            <person name="Mondo S."/>
            <person name="Pangilinan J."/>
            <person name="Riley R."/>
            <person name="Labutti K."/>
            <person name="Andreopoulos B."/>
            <person name="Lipzen A."/>
            <person name="Chen C."/>
            <person name="Yanf M."/>
            <person name="Daum C."/>
            <person name="Ng V."/>
            <person name="Clum A."/>
            <person name="Ohm R."/>
            <person name="Martin F."/>
            <person name="Silar P."/>
            <person name="Natvig D."/>
            <person name="Lalanne C."/>
            <person name="Gautier V."/>
            <person name="Ament-Velasquez S.L."/>
            <person name="Kruys A."/>
            <person name="Hutchinson M.I."/>
            <person name="Powell A.J."/>
            <person name="Barry K."/>
            <person name="Miller A.N."/>
            <person name="Grigoriev I.V."/>
            <person name="Debuchy R."/>
            <person name="Gladieux P."/>
            <person name="Thoren M.H."/>
            <person name="Johannesson H."/>
        </authorList>
    </citation>
    <scope>NUCLEOTIDE SEQUENCE</scope>
    <source>
        <strain evidence="4">CBS 315.58</strain>
    </source>
</reference>
<dbReference type="PANTHER" id="PTHR24148">
    <property type="entry name" value="ANKYRIN REPEAT DOMAIN-CONTAINING PROTEIN 39 HOMOLOG-RELATED"/>
    <property type="match status" value="1"/>
</dbReference>
<feature type="transmembrane region" description="Helical" evidence="2">
    <location>
        <begin position="187"/>
        <end position="213"/>
    </location>
</feature>
<keyword evidence="5" id="KW-1185">Reference proteome</keyword>
<evidence type="ECO:0000259" key="3">
    <source>
        <dbReference type="Pfam" id="PF06985"/>
    </source>
</evidence>
<keyword evidence="2" id="KW-0812">Transmembrane</keyword>
<dbReference type="Pfam" id="PF06985">
    <property type="entry name" value="HET"/>
    <property type="match status" value="1"/>
</dbReference>
<dbReference type="InterPro" id="IPR010730">
    <property type="entry name" value="HET"/>
</dbReference>
<dbReference type="Proteomes" id="UP001303160">
    <property type="component" value="Unassembled WGS sequence"/>
</dbReference>
<feature type="region of interest" description="Disordered" evidence="1">
    <location>
        <begin position="1"/>
        <end position="53"/>
    </location>
</feature>
<protein>
    <submittedName>
        <fullName evidence="4">Heterokaryon incompatibility protein-domain-containing protein</fullName>
    </submittedName>
</protein>
<dbReference type="PANTHER" id="PTHR24148:SF64">
    <property type="entry name" value="HETEROKARYON INCOMPATIBILITY DOMAIN-CONTAINING PROTEIN"/>
    <property type="match status" value="1"/>
</dbReference>
<comment type="caution">
    <text evidence="4">The sequence shown here is derived from an EMBL/GenBank/DDBJ whole genome shotgun (WGS) entry which is preliminary data.</text>
</comment>
<reference evidence="4" key="1">
    <citation type="journal article" date="2023" name="Mol. Phylogenet. Evol.">
        <title>Genome-scale phylogeny and comparative genomics of the fungal order Sordariales.</title>
        <authorList>
            <person name="Hensen N."/>
            <person name="Bonometti L."/>
            <person name="Westerberg I."/>
            <person name="Brannstrom I.O."/>
            <person name="Guillou S."/>
            <person name="Cros-Aarteil S."/>
            <person name="Calhoun S."/>
            <person name="Haridas S."/>
            <person name="Kuo A."/>
            <person name="Mondo S."/>
            <person name="Pangilinan J."/>
            <person name="Riley R."/>
            <person name="LaButti K."/>
            <person name="Andreopoulos B."/>
            <person name="Lipzen A."/>
            <person name="Chen C."/>
            <person name="Yan M."/>
            <person name="Daum C."/>
            <person name="Ng V."/>
            <person name="Clum A."/>
            <person name="Steindorff A."/>
            <person name="Ohm R.A."/>
            <person name="Martin F."/>
            <person name="Silar P."/>
            <person name="Natvig D.O."/>
            <person name="Lalanne C."/>
            <person name="Gautier V."/>
            <person name="Ament-Velasquez S.L."/>
            <person name="Kruys A."/>
            <person name="Hutchinson M.I."/>
            <person name="Powell A.J."/>
            <person name="Barry K."/>
            <person name="Miller A.N."/>
            <person name="Grigoriev I.V."/>
            <person name="Debuchy R."/>
            <person name="Gladieux P."/>
            <person name="Hiltunen Thoren M."/>
            <person name="Johannesson H."/>
        </authorList>
    </citation>
    <scope>NUCLEOTIDE SEQUENCE</scope>
    <source>
        <strain evidence="4">CBS 315.58</strain>
    </source>
</reference>
<sequence>MSPHTSPSSAEATIMQEHHVNFENGDNHEEGVKDDARDASEREVARPETQLRNMLSEEQMASWRNTQAMAYQILLETLQSAGQTDGGSIPGVDPSAFNAISSQYLQNILASLNPTPPGIIQKPLETKDIRDTRVLATIGDNVSRALVTFLNEVILWELLGEGWQPRYMLNFYIYAVISYAGSNFYRAIGCIVLFPAIISLGGWNLIYFLLALLQPTSITFPDDPATLIPLASLVKEYTLDIELEHWLKYLTASPFIWATVFLRSFYELVRWVFPSTWLRVPILLALGAGLWYHRMYHCQSTIMQTVAHWPRPIIRETRRFMVFVLDLEATLRMCCVCLICQFKTWSLESFQYTPLETSSVEFRLLRLDALSDAPQDRYLVRCWLTSVPMGEHYSKNTYEAVSYRWGTERRNYPIVMNGKRFLVSRTVFEILRGLQYTDRGRYIWIDAICINQDPDHASSVSTPPTRGDLAEKANQVSLMGDIYHGATRVIAWVGGTANGSGALTYIKKTAARDPQAMNNFDYPRTIRELWPWTILTTWFRVIELFKRPYFRRMWMLQEVALGKTVVVKHGGEEADWDDVSPLVEFMMGSDGEPFLHEPGFWRTWYNYPSTIFGVKGAYIMNLIRQQVNRWSAEGATWPESVLKEWNEDRVRRLPLETLLGMTTDLSATNIKDKVYAVLGLTQQETRQCIKVEYDDTVLSPEELLREIARHILVSPHETVERFYLTGWGYDLFHDDLVSVGSIWSPIEVRLRSRFKRQDPVIMNLPSWVPRWTLNRFQFPALEAIGYSAGLHGQKLFEDVSGRPSCIRASLSSVDEIELLGKDFLSANDMLSHPPDFFRHIRDFVLEAKSFATKVYNDALATKEPVSEESLVEAMYRTIFCDYATGTLPPMDTSVLVQHITTCEALLDAKGFPRQADTKAYEKLGFELGRAIGGKRFCVTKGGRFGIVPPRTRVGDSIAIIWGTATPFVMRSGTRHQWLLSVEPDKQTPVTGSLEGDEHIIMGSCYVHGVMLGELRPTEHAPEMVVLR</sequence>
<evidence type="ECO:0000313" key="4">
    <source>
        <dbReference type="EMBL" id="KAK4197811.1"/>
    </source>
</evidence>
<organism evidence="4 5">
    <name type="scientific">Triangularia verruculosa</name>
    <dbReference type="NCBI Taxonomy" id="2587418"/>
    <lineage>
        <taxon>Eukaryota</taxon>
        <taxon>Fungi</taxon>
        <taxon>Dikarya</taxon>
        <taxon>Ascomycota</taxon>
        <taxon>Pezizomycotina</taxon>
        <taxon>Sordariomycetes</taxon>
        <taxon>Sordariomycetidae</taxon>
        <taxon>Sordariales</taxon>
        <taxon>Podosporaceae</taxon>
        <taxon>Triangularia</taxon>
    </lineage>
</organism>